<feature type="domain" description="Integrase catalytic" evidence="1">
    <location>
        <begin position="1"/>
        <end position="125"/>
    </location>
</feature>
<dbReference type="Gene3D" id="3.30.420.10">
    <property type="entry name" value="Ribonuclease H-like superfamily/Ribonuclease H"/>
    <property type="match status" value="1"/>
</dbReference>
<reference evidence="3" key="1">
    <citation type="submission" date="2025-08" db="UniProtKB">
        <authorList>
            <consortium name="RefSeq"/>
        </authorList>
    </citation>
    <scope>IDENTIFICATION</scope>
</reference>
<proteinExistence type="predicted"/>
<keyword evidence="2" id="KW-1185">Reference proteome</keyword>
<dbReference type="InterPro" id="IPR001584">
    <property type="entry name" value="Integrase_cat-core"/>
</dbReference>
<dbReference type="AlphaFoldDB" id="A0AAJ7CE05"/>
<dbReference type="InterPro" id="IPR012337">
    <property type="entry name" value="RNaseH-like_sf"/>
</dbReference>
<evidence type="ECO:0000313" key="2">
    <source>
        <dbReference type="Proteomes" id="UP000694920"/>
    </source>
</evidence>
<dbReference type="InterPro" id="IPR036397">
    <property type="entry name" value="RNaseH_sf"/>
</dbReference>
<dbReference type="KEGG" id="ccin:107274007"/>
<evidence type="ECO:0000259" key="1">
    <source>
        <dbReference type="PROSITE" id="PS50994"/>
    </source>
</evidence>
<sequence>MTLRRFIARRGRPSVGYSDNGLNFSGLNNELKRIDYKILASLAATEQIEWKFNPPAAAWWGGFWERLIGVLKKLLRRTLKKSCLNYEEMSTVLIDCEGIINSRPITFVSESENEIMPLATSNFLQEIKEIGVLDLDNVERSPLNKRYAYRQTLEEELRHRFRSEYLGALINQRSKVDYPVEIKVGDIVLIGYDNVKRLHWPLARVTEKITGKDGVVRVVRLKTATGELFRPVQRVFPLELNYNNTDLNVKESTVIKNSEIAKKSYKKQRPQENVDVIKNKEPHVTRYAWLHPT</sequence>
<name>A0AAJ7CE05_CEPCN</name>
<dbReference type="InterPro" id="IPR040676">
    <property type="entry name" value="DUF5641"/>
</dbReference>
<dbReference type="SUPFAM" id="SSF53098">
    <property type="entry name" value="Ribonuclease H-like"/>
    <property type="match status" value="1"/>
</dbReference>
<dbReference type="RefSeq" id="XP_015608204.1">
    <property type="nucleotide sequence ID" value="XM_015752718.1"/>
</dbReference>
<dbReference type="GeneID" id="107274007"/>
<dbReference type="GO" id="GO:0003676">
    <property type="term" value="F:nucleic acid binding"/>
    <property type="evidence" value="ECO:0007669"/>
    <property type="project" value="InterPro"/>
</dbReference>
<dbReference type="Proteomes" id="UP000694920">
    <property type="component" value="Unplaced"/>
</dbReference>
<organism evidence="2 3">
    <name type="scientific">Cephus cinctus</name>
    <name type="common">Wheat stem sawfly</name>
    <dbReference type="NCBI Taxonomy" id="211228"/>
    <lineage>
        <taxon>Eukaryota</taxon>
        <taxon>Metazoa</taxon>
        <taxon>Ecdysozoa</taxon>
        <taxon>Arthropoda</taxon>
        <taxon>Hexapoda</taxon>
        <taxon>Insecta</taxon>
        <taxon>Pterygota</taxon>
        <taxon>Neoptera</taxon>
        <taxon>Endopterygota</taxon>
        <taxon>Hymenoptera</taxon>
        <taxon>Cephoidea</taxon>
        <taxon>Cephidae</taxon>
        <taxon>Cephus</taxon>
    </lineage>
</organism>
<dbReference type="GO" id="GO:0015074">
    <property type="term" value="P:DNA integration"/>
    <property type="evidence" value="ECO:0007669"/>
    <property type="project" value="InterPro"/>
</dbReference>
<protein>
    <submittedName>
        <fullName evidence="3">Uncharacterized protein LOC107274007</fullName>
    </submittedName>
</protein>
<dbReference type="PROSITE" id="PS50994">
    <property type="entry name" value="INTEGRASE"/>
    <property type="match status" value="1"/>
</dbReference>
<accession>A0AAJ7CE05</accession>
<dbReference type="PANTHER" id="PTHR47331">
    <property type="entry name" value="PHD-TYPE DOMAIN-CONTAINING PROTEIN"/>
    <property type="match status" value="1"/>
</dbReference>
<dbReference type="Pfam" id="PF18701">
    <property type="entry name" value="DUF5641"/>
    <property type="match status" value="1"/>
</dbReference>
<gene>
    <name evidence="3" type="primary">LOC107274007</name>
</gene>
<evidence type="ECO:0000313" key="3">
    <source>
        <dbReference type="RefSeq" id="XP_015608204.1"/>
    </source>
</evidence>